<comment type="similarity">
    <text evidence="1">Belongs to the DNA mismatch repair MutS family.</text>
</comment>
<evidence type="ECO:0000256" key="5">
    <source>
        <dbReference type="ARBA" id="ARBA00023204"/>
    </source>
</evidence>
<dbReference type="GO" id="GO:0005524">
    <property type="term" value="F:ATP binding"/>
    <property type="evidence" value="ECO:0007669"/>
    <property type="project" value="UniProtKB-KW"/>
</dbReference>
<dbReference type="SUPFAM" id="SSF48334">
    <property type="entry name" value="DNA repair protein MutS, domain III"/>
    <property type="match status" value="1"/>
</dbReference>
<keyword evidence="2" id="KW-0547">Nucleotide-binding</keyword>
<dbReference type="InterPro" id="IPR007696">
    <property type="entry name" value="DNA_mismatch_repair_MutS_core"/>
</dbReference>
<dbReference type="GO" id="GO:0006312">
    <property type="term" value="P:mitotic recombination"/>
    <property type="evidence" value="ECO:0007669"/>
    <property type="project" value="TreeGrafter"/>
</dbReference>
<evidence type="ECO:0000256" key="4">
    <source>
        <dbReference type="ARBA" id="ARBA00023125"/>
    </source>
</evidence>
<feature type="domain" description="DNA mismatch repair proteins mutS family" evidence="7">
    <location>
        <begin position="651"/>
        <end position="667"/>
    </location>
</feature>
<keyword evidence="3" id="KW-0067">ATP-binding</keyword>
<keyword evidence="4" id="KW-0238">DNA-binding</keyword>
<dbReference type="PANTHER" id="PTHR11361">
    <property type="entry name" value="DNA MISMATCH REPAIR PROTEIN MUTS FAMILY MEMBER"/>
    <property type="match status" value="1"/>
</dbReference>
<accession>A0A4D9CUT5</accession>
<evidence type="ECO:0000256" key="2">
    <source>
        <dbReference type="ARBA" id="ARBA00022741"/>
    </source>
</evidence>
<dbReference type="Pfam" id="PF05190">
    <property type="entry name" value="MutS_IV"/>
    <property type="match status" value="1"/>
</dbReference>
<dbReference type="GO" id="GO:0032301">
    <property type="term" value="C:MutSalpha complex"/>
    <property type="evidence" value="ECO:0007669"/>
    <property type="project" value="TreeGrafter"/>
</dbReference>
<evidence type="ECO:0000313" key="8">
    <source>
        <dbReference type="EMBL" id="TFJ80409.1"/>
    </source>
</evidence>
<sequence length="850" mass="93432">MARDEEEGMLLAPRVALQVTRQGLDRVTSAAVLAPFHDREESRDREGEGGGAKQTSPRWHLTIFQVPENDQLSCLDSMLVQTGPAHAYFPCEPSSKKKETGGSKAEKGDQRKLQHILERQGIDASPLPQKGSAFRPPPEDFESNLLPRLLTPQSRDLLQYKKELDYTQAMACVHALVTALDIRDEDASIHLSLGSLDQFMRLDSSAAEAINLFPPEGGEQHWVENGSLYQILNKCRTKMGERLLQRWLRQPLVDPVKINARLDIVEQLVEDVQLRCSLQDQALRGTPDLETLAARLQRQRAGLIDIYKVYTFAQRLPLFLGTLEETSQDEGHPSAPLQKRFSRDLCRIQEHFQKFSALVECVIDMSALPDLSISPAHDPALAELKEEINEVEDHIEIVFKKATRGFAQDLGIELRLELQKTTGTYCFRSTKPADDKKLRACKTVKCEILSILKNGVYFTIAPLKEASGRFLDLKTEYSQKQSSLVKKAVETACTYLPLIEAAARLVAELDVLVSLGHVAAMAPSGYRRPILFGKGGGQGIMVKGGRHPCLELQESVEFIPNDYVLTRGESHFTLLTGPNMGGKSTYIRGLGCLCVMAQIGSYVPVDAMELPVVDAVLARVGAGDAAQRGVSTFMAEMLEASTILQTATPHSLLIIDELGRGTSTFDGFGLAWAISEYIIRHLQAPCLFATHFHELTALEQKAPGVRNLHVSALAGADNITMLYQVEPGPCLESYGIHVARMARFPASVIEEASVKAKELESLDSKGNCTSSSFASSSSPLKKPRFSLSTSLSDAAQNVLGRSEGNEIALSALKGLGRTFAELPIDTLVDAAVVVQRMEDMAESVRMKVSQ</sequence>
<dbReference type="Gene3D" id="1.10.1420.10">
    <property type="match status" value="2"/>
</dbReference>
<keyword evidence="5" id="KW-0227">DNA damage</keyword>
<feature type="region of interest" description="Disordered" evidence="6">
    <location>
        <begin position="87"/>
        <end position="111"/>
    </location>
</feature>
<dbReference type="PIRSF" id="PIRSF005813">
    <property type="entry name" value="MSH2"/>
    <property type="match status" value="1"/>
</dbReference>
<dbReference type="PANTHER" id="PTHR11361:SF35">
    <property type="entry name" value="DNA MISMATCH REPAIR PROTEIN MSH2"/>
    <property type="match status" value="1"/>
</dbReference>
<evidence type="ECO:0000256" key="1">
    <source>
        <dbReference type="ARBA" id="ARBA00006271"/>
    </source>
</evidence>
<dbReference type="SMART" id="SM00533">
    <property type="entry name" value="MUTSd"/>
    <property type="match status" value="1"/>
</dbReference>
<dbReference type="Gene3D" id="3.40.50.300">
    <property type="entry name" value="P-loop containing nucleotide triphosphate hydrolases"/>
    <property type="match status" value="1"/>
</dbReference>
<evidence type="ECO:0000313" key="9">
    <source>
        <dbReference type="Proteomes" id="UP000355283"/>
    </source>
</evidence>
<dbReference type="FunFam" id="3.40.50.300:FF:005021">
    <property type="entry name" value="Predicted protein"/>
    <property type="match status" value="1"/>
</dbReference>
<comment type="caution">
    <text evidence="8">The sequence shown here is derived from an EMBL/GenBank/DDBJ whole genome shotgun (WGS) entry which is preliminary data.</text>
</comment>
<dbReference type="GO" id="GO:0030983">
    <property type="term" value="F:mismatched DNA binding"/>
    <property type="evidence" value="ECO:0007669"/>
    <property type="project" value="InterPro"/>
</dbReference>
<dbReference type="InterPro" id="IPR027417">
    <property type="entry name" value="P-loop_NTPase"/>
</dbReference>
<protein>
    <recommendedName>
        <fullName evidence="7">DNA mismatch repair proteins mutS family domain-containing protein</fullName>
    </recommendedName>
</protein>
<dbReference type="PROSITE" id="PS00486">
    <property type="entry name" value="DNA_MISMATCH_REPAIR_2"/>
    <property type="match status" value="1"/>
</dbReference>
<evidence type="ECO:0000259" key="7">
    <source>
        <dbReference type="PROSITE" id="PS00486"/>
    </source>
</evidence>
<dbReference type="InterPro" id="IPR007861">
    <property type="entry name" value="DNA_mismatch_repair_MutS_clamp"/>
</dbReference>
<keyword evidence="9" id="KW-1185">Reference proteome</keyword>
<evidence type="ECO:0000256" key="6">
    <source>
        <dbReference type="SAM" id="MobiDB-lite"/>
    </source>
</evidence>
<dbReference type="SMART" id="SM00534">
    <property type="entry name" value="MUTSac"/>
    <property type="match status" value="1"/>
</dbReference>
<dbReference type="AlphaFoldDB" id="A0A4D9CUT5"/>
<feature type="compositionally biased region" description="Basic and acidic residues" evidence="6">
    <location>
        <begin position="94"/>
        <end position="111"/>
    </location>
</feature>
<feature type="compositionally biased region" description="Basic and acidic residues" evidence="6">
    <location>
        <begin position="36"/>
        <end position="48"/>
    </location>
</feature>
<name>A0A4D9CUT5_9STRA</name>
<dbReference type="Gene3D" id="3.30.420.110">
    <property type="entry name" value="MutS, connector domain"/>
    <property type="match status" value="1"/>
</dbReference>
<feature type="region of interest" description="Disordered" evidence="6">
    <location>
        <begin position="28"/>
        <end position="59"/>
    </location>
</feature>
<dbReference type="GO" id="GO:0140664">
    <property type="term" value="F:ATP-dependent DNA damage sensor activity"/>
    <property type="evidence" value="ECO:0007669"/>
    <property type="project" value="InterPro"/>
</dbReference>
<reference evidence="8 9" key="1">
    <citation type="submission" date="2019-01" db="EMBL/GenBank/DDBJ databases">
        <title>Nuclear Genome Assembly of the Microalgal Biofuel strain Nannochloropsis salina CCMP1776.</title>
        <authorList>
            <person name="Hovde B."/>
        </authorList>
    </citation>
    <scope>NUCLEOTIDE SEQUENCE [LARGE SCALE GENOMIC DNA]</scope>
    <source>
        <strain evidence="8 9">CCMP1776</strain>
    </source>
</reference>
<dbReference type="GO" id="GO:0006298">
    <property type="term" value="P:mismatch repair"/>
    <property type="evidence" value="ECO:0007669"/>
    <property type="project" value="InterPro"/>
</dbReference>
<dbReference type="EMBL" id="SDOX01000166">
    <property type="protein sequence ID" value="TFJ80409.1"/>
    <property type="molecule type" value="Genomic_DNA"/>
</dbReference>
<dbReference type="InterPro" id="IPR045076">
    <property type="entry name" value="MutS"/>
</dbReference>
<evidence type="ECO:0000256" key="3">
    <source>
        <dbReference type="ARBA" id="ARBA00022840"/>
    </source>
</evidence>
<dbReference type="Proteomes" id="UP000355283">
    <property type="component" value="Unassembled WGS sequence"/>
</dbReference>
<dbReference type="InterPro" id="IPR036678">
    <property type="entry name" value="MutS_con_dom_sf"/>
</dbReference>
<dbReference type="Pfam" id="PF05192">
    <property type="entry name" value="MutS_III"/>
    <property type="match status" value="1"/>
</dbReference>
<organism evidence="8 9">
    <name type="scientific">Nannochloropsis salina CCMP1776</name>
    <dbReference type="NCBI Taxonomy" id="1027361"/>
    <lineage>
        <taxon>Eukaryota</taxon>
        <taxon>Sar</taxon>
        <taxon>Stramenopiles</taxon>
        <taxon>Ochrophyta</taxon>
        <taxon>Eustigmatophyceae</taxon>
        <taxon>Eustigmatales</taxon>
        <taxon>Monodopsidaceae</taxon>
        <taxon>Microchloropsis</taxon>
        <taxon>Microchloropsis salina</taxon>
    </lineage>
</organism>
<dbReference type="Pfam" id="PF00488">
    <property type="entry name" value="MutS_V"/>
    <property type="match status" value="1"/>
</dbReference>
<keyword evidence="5" id="KW-0234">DNA repair</keyword>
<dbReference type="OrthoDB" id="295033at2759"/>
<dbReference type="InterPro" id="IPR036187">
    <property type="entry name" value="DNA_mismatch_repair_MutS_sf"/>
</dbReference>
<proteinExistence type="inferred from homology"/>
<dbReference type="SUPFAM" id="SSF52540">
    <property type="entry name" value="P-loop containing nucleoside triphosphate hydrolases"/>
    <property type="match status" value="1"/>
</dbReference>
<gene>
    <name evidence="8" type="ORF">NSK_008150</name>
</gene>
<dbReference type="InterPro" id="IPR011184">
    <property type="entry name" value="DNA_mismatch_repair_Msh2"/>
</dbReference>
<dbReference type="InterPro" id="IPR000432">
    <property type="entry name" value="DNA_mismatch_repair_MutS_C"/>
</dbReference>